<evidence type="ECO:0000256" key="6">
    <source>
        <dbReference type="ARBA" id="ARBA00022697"/>
    </source>
</evidence>
<dbReference type="Pfam" id="PF00291">
    <property type="entry name" value="PALP"/>
    <property type="match status" value="1"/>
</dbReference>
<dbReference type="AlphaFoldDB" id="A0AAJ4UV13"/>
<dbReference type="Gene3D" id="1.10.10.10">
    <property type="entry name" value="Winged helix-like DNA-binding domain superfamily/Winged helix DNA-binding domain"/>
    <property type="match status" value="1"/>
</dbReference>
<feature type="domain" description="HTH hxlR-type" evidence="11">
    <location>
        <begin position="20"/>
        <end position="118"/>
    </location>
</feature>
<keyword evidence="7 10" id="KW-0663">Pyridoxal phosphate</keyword>
<keyword evidence="8 12" id="KW-0456">Lyase</keyword>
<comment type="pathway">
    <text evidence="2">Amino-acid biosynthesis; L-threonine biosynthesis; L-threonine from L-aspartate: step 5/5.</text>
</comment>
<dbReference type="PANTHER" id="PTHR48078">
    <property type="entry name" value="THREONINE DEHYDRATASE, MITOCHONDRIAL-RELATED"/>
    <property type="match status" value="1"/>
</dbReference>
<dbReference type="EC" id="4.2.3.1" evidence="4 9"/>
<keyword evidence="5" id="KW-0028">Amino-acid biosynthesis</keyword>
<dbReference type="InterPro" id="IPR000634">
    <property type="entry name" value="Ser/Thr_deHydtase_PyrdxlP-BS"/>
</dbReference>
<organism evidence="12 13">
    <name type="scientific">Halosegnis longus</name>
    <dbReference type="NCBI Taxonomy" id="2216012"/>
    <lineage>
        <taxon>Archaea</taxon>
        <taxon>Methanobacteriati</taxon>
        <taxon>Methanobacteriota</taxon>
        <taxon>Stenosarchaea group</taxon>
        <taxon>Halobacteria</taxon>
        <taxon>Halobacteriales</taxon>
        <taxon>Natronomonadaceae</taxon>
        <taxon>Halosegnis</taxon>
    </lineage>
</organism>
<dbReference type="InterPro" id="IPR036052">
    <property type="entry name" value="TrpB-like_PALP_sf"/>
</dbReference>
<dbReference type="Gene3D" id="3.40.50.1100">
    <property type="match status" value="2"/>
</dbReference>
<comment type="similarity">
    <text evidence="3">Belongs to the threonine synthase family.</text>
</comment>
<dbReference type="FunFam" id="3.40.50.1100:FF:000013">
    <property type="entry name" value="Threonine synthase"/>
    <property type="match status" value="1"/>
</dbReference>
<dbReference type="Pfam" id="PF01638">
    <property type="entry name" value="HxlR"/>
    <property type="match status" value="1"/>
</dbReference>
<dbReference type="EMBL" id="RJJC01000001">
    <property type="protein sequence ID" value="RNJ25523.1"/>
    <property type="molecule type" value="Genomic_DNA"/>
</dbReference>
<accession>A0AAJ4UV13</accession>
<evidence type="ECO:0000313" key="12">
    <source>
        <dbReference type="EMBL" id="RNJ25523.1"/>
    </source>
</evidence>
<dbReference type="GO" id="GO:0030170">
    <property type="term" value="F:pyridoxal phosphate binding"/>
    <property type="evidence" value="ECO:0007669"/>
    <property type="project" value="InterPro"/>
</dbReference>
<comment type="cofactor">
    <cofactor evidence="1 10">
        <name>pyridoxal 5'-phosphate</name>
        <dbReference type="ChEBI" id="CHEBI:597326"/>
    </cofactor>
</comment>
<dbReference type="NCBIfam" id="TIGR00260">
    <property type="entry name" value="thrC"/>
    <property type="match status" value="1"/>
</dbReference>
<evidence type="ECO:0000313" key="13">
    <source>
        <dbReference type="Proteomes" id="UP000270581"/>
    </source>
</evidence>
<keyword evidence="6" id="KW-0791">Threonine biosynthesis</keyword>
<evidence type="ECO:0000256" key="5">
    <source>
        <dbReference type="ARBA" id="ARBA00022605"/>
    </source>
</evidence>
<dbReference type="GO" id="GO:0004794">
    <property type="term" value="F:threonine deaminase activity"/>
    <property type="evidence" value="ECO:0007669"/>
    <property type="project" value="TreeGrafter"/>
</dbReference>
<evidence type="ECO:0000259" key="11">
    <source>
        <dbReference type="PROSITE" id="PS51118"/>
    </source>
</evidence>
<dbReference type="GO" id="GO:0004795">
    <property type="term" value="F:threonine synthase activity"/>
    <property type="evidence" value="ECO:0007669"/>
    <property type="project" value="UniProtKB-UniRule"/>
</dbReference>
<dbReference type="GO" id="GO:0006565">
    <property type="term" value="P:L-serine catabolic process"/>
    <property type="evidence" value="ECO:0007669"/>
    <property type="project" value="TreeGrafter"/>
</dbReference>
<evidence type="ECO:0000256" key="3">
    <source>
        <dbReference type="ARBA" id="ARBA00005517"/>
    </source>
</evidence>
<dbReference type="GO" id="GO:0009097">
    <property type="term" value="P:isoleucine biosynthetic process"/>
    <property type="evidence" value="ECO:0007669"/>
    <property type="project" value="TreeGrafter"/>
</dbReference>
<dbReference type="PANTHER" id="PTHR48078:SF6">
    <property type="entry name" value="L-THREONINE DEHYDRATASE CATABOLIC TDCB"/>
    <property type="match status" value="1"/>
</dbReference>
<evidence type="ECO:0000256" key="2">
    <source>
        <dbReference type="ARBA" id="ARBA00004979"/>
    </source>
</evidence>
<sequence length="569" mass="61423">MSADDTDDRLEVWCAGEEWCPITATATILGKKWHPVIIHRLIAEERGFNDLQRAVDGISSKVLSDSLEQLEDHGLVAREVVSEKPFRVEYSVTERGASLEPVIESMREWGRRIWPPRSNCRDRPLFVPWPHTWGMADLTLPDHPTPPEGADDVWLHCIECSHTLPPFNDVVFTCPECDGLLEVRYAEYPTFDDFAGDERVWRYSAALPFEAGVSLPEGGTQLHEVPRLEADLGVRNLRVKHEGMNPTGSFKDRGMTVGVRVAQELDVDRLACASTGNTSAALAAYGARAGLETLVLLPEGKVAAGKIAQASLHGARILEVEGNFDDCLDRVQDLANRGEAYLLNSLNPYRLEGQKTIGLEILERFRNEEGRFPDRIVLPVGNAGNTAALYKCFRELVQSGALAPGDVPKLTGVQAEGAAPMVEAIREGNDETRRWEEVETIATAIRIGNPVNAPKALPGIRETGGTAVAVSDEEITEAQRDLAGEGIGVEPASAASVAGLRKLVASGEVSTGEDVVCLTTGHLLKDPDAAAAAGNAPEGVPNGTDDILRHLAGKSVGGSGLLGLLRRLL</sequence>
<dbReference type="SUPFAM" id="SSF46785">
    <property type="entry name" value="Winged helix' DNA-binding domain"/>
    <property type="match status" value="1"/>
</dbReference>
<dbReference type="InterPro" id="IPR004450">
    <property type="entry name" value="Thr_synthase-like"/>
</dbReference>
<proteinExistence type="inferred from homology"/>
<protein>
    <recommendedName>
        <fullName evidence="4 9">Threonine synthase</fullName>
        <ecNumber evidence="4 9">4.2.3.1</ecNumber>
    </recommendedName>
</protein>
<dbReference type="InterPro" id="IPR001926">
    <property type="entry name" value="TrpB-like_PALP"/>
</dbReference>
<feature type="modified residue" description="N6-(pyridoxal phosphate)lysine" evidence="10">
    <location>
        <position position="251"/>
    </location>
</feature>
<dbReference type="Proteomes" id="UP000270581">
    <property type="component" value="Unassembled WGS sequence"/>
</dbReference>
<dbReference type="GO" id="GO:0003941">
    <property type="term" value="F:L-serine ammonia-lyase activity"/>
    <property type="evidence" value="ECO:0007669"/>
    <property type="project" value="TreeGrafter"/>
</dbReference>
<dbReference type="CDD" id="cd01563">
    <property type="entry name" value="Thr-synth_1"/>
    <property type="match status" value="1"/>
</dbReference>
<dbReference type="InterPro" id="IPR036390">
    <property type="entry name" value="WH_DNA-bd_sf"/>
</dbReference>
<gene>
    <name evidence="12" type="ORF">Nmn1133_01680</name>
</gene>
<dbReference type="PROSITE" id="PS51118">
    <property type="entry name" value="HTH_HXLR"/>
    <property type="match status" value="1"/>
</dbReference>
<evidence type="ECO:0000256" key="9">
    <source>
        <dbReference type="NCBIfam" id="TIGR00260"/>
    </source>
</evidence>
<dbReference type="SUPFAM" id="SSF53686">
    <property type="entry name" value="Tryptophan synthase beta subunit-like PLP-dependent enzymes"/>
    <property type="match status" value="1"/>
</dbReference>
<dbReference type="GO" id="GO:0009088">
    <property type="term" value="P:threonine biosynthetic process"/>
    <property type="evidence" value="ECO:0007669"/>
    <property type="project" value="UniProtKB-UniRule"/>
</dbReference>
<name>A0AAJ4UV13_9EURY</name>
<evidence type="ECO:0000256" key="7">
    <source>
        <dbReference type="ARBA" id="ARBA00022898"/>
    </source>
</evidence>
<dbReference type="GO" id="GO:0006567">
    <property type="term" value="P:L-threonine catabolic process"/>
    <property type="evidence" value="ECO:0007669"/>
    <property type="project" value="TreeGrafter"/>
</dbReference>
<comment type="caution">
    <text evidence="12">The sequence shown here is derived from an EMBL/GenBank/DDBJ whole genome shotgun (WGS) entry which is preliminary data.</text>
</comment>
<evidence type="ECO:0000256" key="8">
    <source>
        <dbReference type="ARBA" id="ARBA00023239"/>
    </source>
</evidence>
<evidence type="ECO:0000256" key="4">
    <source>
        <dbReference type="ARBA" id="ARBA00013028"/>
    </source>
</evidence>
<dbReference type="PROSITE" id="PS00165">
    <property type="entry name" value="DEHYDRATASE_SER_THR"/>
    <property type="match status" value="1"/>
</dbReference>
<evidence type="ECO:0000256" key="1">
    <source>
        <dbReference type="ARBA" id="ARBA00001933"/>
    </source>
</evidence>
<keyword evidence="13" id="KW-1185">Reference proteome</keyword>
<reference evidence="12 13" key="1">
    <citation type="submission" date="2018-11" db="EMBL/GenBank/DDBJ databases">
        <title>Genome sequences of Natronomonas sp. CBA1133.</title>
        <authorList>
            <person name="Roh S.W."/>
            <person name="Cha I.-T."/>
        </authorList>
    </citation>
    <scope>NUCLEOTIDE SEQUENCE [LARGE SCALE GENOMIC DNA]</scope>
    <source>
        <strain evidence="12 13">CBA1133</strain>
    </source>
</reference>
<dbReference type="InterPro" id="IPR050147">
    <property type="entry name" value="Ser/Thr_Dehydratase"/>
</dbReference>
<evidence type="ECO:0000256" key="10">
    <source>
        <dbReference type="PIRSR" id="PIRSR604450-51"/>
    </source>
</evidence>
<dbReference type="InterPro" id="IPR002577">
    <property type="entry name" value="HTH_HxlR"/>
</dbReference>
<dbReference type="InterPro" id="IPR036388">
    <property type="entry name" value="WH-like_DNA-bd_sf"/>
</dbReference>